<proteinExistence type="predicted"/>
<sequence>MPARLRRALPLHQVSTVTQEGWSGIKNGQLLALAATRFDAFITVDKNLPYQQKQSALPVAVLVLDAVSNELSCLLELIPALEKALISLMPGDYVLIQRPE</sequence>
<accession>A0ACC6P4P1</accession>
<reference evidence="1" key="1">
    <citation type="submission" date="2023-10" db="EMBL/GenBank/DDBJ databases">
        <title>Amphibacter perezi, gen. nov., sp. nov. a novel taxa of the family Comamonadaceae, class Betaproteobacteria isolated from the skin microbiota of Pelophylax perezi from different populations.</title>
        <authorList>
            <person name="Costa S."/>
            <person name="Proenca D.N."/>
            <person name="Lopes I."/>
            <person name="Morais P.V."/>
        </authorList>
    </citation>
    <scope>NUCLEOTIDE SEQUENCE</scope>
    <source>
        <strain evidence="1">SL12-8</strain>
    </source>
</reference>
<evidence type="ECO:0000313" key="1">
    <source>
        <dbReference type="EMBL" id="MEJ7139127.1"/>
    </source>
</evidence>
<dbReference type="EMBL" id="JAWDIE010000020">
    <property type="protein sequence ID" value="MEJ7139127.1"/>
    <property type="molecule type" value="Genomic_DNA"/>
</dbReference>
<dbReference type="Proteomes" id="UP001364695">
    <property type="component" value="Unassembled WGS sequence"/>
</dbReference>
<name>A0ACC6P4P1_9BURK</name>
<comment type="caution">
    <text evidence="1">The sequence shown here is derived from an EMBL/GenBank/DDBJ whole genome shotgun (WGS) entry which is preliminary data.</text>
</comment>
<protein>
    <submittedName>
        <fullName evidence="1">Uncharacterized protein</fullName>
    </submittedName>
</protein>
<organism evidence="1 2">
    <name type="scientific">Amphibiibacter pelophylacis</name>
    <dbReference type="NCBI Taxonomy" id="1799477"/>
    <lineage>
        <taxon>Bacteria</taxon>
        <taxon>Pseudomonadati</taxon>
        <taxon>Pseudomonadota</taxon>
        <taxon>Betaproteobacteria</taxon>
        <taxon>Burkholderiales</taxon>
        <taxon>Sphaerotilaceae</taxon>
        <taxon>Amphibiibacter</taxon>
    </lineage>
</organism>
<keyword evidence="2" id="KW-1185">Reference proteome</keyword>
<gene>
    <name evidence="1" type="ORF">RV045_11910</name>
</gene>
<evidence type="ECO:0000313" key="2">
    <source>
        <dbReference type="Proteomes" id="UP001364695"/>
    </source>
</evidence>